<evidence type="ECO:0000313" key="2">
    <source>
        <dbReference type="Proteomes" id="UP000829398"/>
    </source>
</evidence>
<gene>
    <name evidence="1" type="ORF">KPL71_026514</name>
</gene>
<evidence type="ECO:0000313" key="1">
    <source>
        <dbReference type="EMBL" id="KAH9680353.1"/>
    </source>
</evidence>
<accession>A0ACB8I0N3</accession>
<name>A0ACB8I0N3_CITSI</name>
<proteinExistence type="predicted"/>
<dbReference type="Proteomes" id="UP000829398">
    <property type="component" value="Chromosome 9"/>
</dbReference>
<protein>
    <submittedName>
        <fullName evidence="1">Methyltransferase 11 domain-containing protein</fullName>
    </submittedName>
</protein>
<keyword evidence="2" id="KW-1185">Reference proteome</keyword>
<reference evidence="2" key="1">
    <citation type="journal article" date="2023" name="Hortic. Res.">
        <title>A chromosome-level phased genome enabling allele-level studies in sweet orange: a case study on citrus Huanglongbing tolerance.</title>
        <authorList>
            <person name="Wu B."/>
            <person name="Yu Q."/>
            <person name="Deng Z."/>
            <person name="Duan Y."/>
            <person name="Luo F."/>
            <person name="Gmitter F. Jr."/>
        </authorList>
    </citation>
    <scope>NUCLEOTIDE SEQUENCE [LARGE SCALE GENOMIC DNA]</scope>
    <source>
        <strain evidence="2">cv. Valencia</strain>
    </source>
</reference>
<sequence length="165" mass="19674">MFINELEQNVATQSSEDLVTIALYWFDLPQFYKQVKWILKEPTRVITAWTYTMPEINESAGVVFKPFDRIDCEPFWKPQRKLLDNKYMSIDFPFEPVDRDDNTGPFDDYFMFIRLYSAYQTVKDKSSELLTNNVTEKFKFAWNEDGRRQNASRFPVYMRIGKVGN</sequence>
<comment type="caution">
    <text evidence="1">The sequence shown here is derived from an EMBL/GenBank/DDBJ whole genome shotgun (WGS) entry which is preliminary data.</text>
</comment>
<keyword evidence="1" id="KW-0808">Transferase</keyword>
<dbReference type="EMBL" id="CM039178">
    <property type="protein sequence ID" value="KAH9680353.1"/>
    <property type="molecule type" value="Genomic_DNA"/>
</dbReference>
<keyword evidence="1" id="KW-0489">Methyltransferase</keyword>
<organism evidence="1 2">
    <name type="scientific">Citrus sinensis</name>
    <name type="common">Sweet orange</name>
    <name type="synonym">Citrus aurantium var. sinensis</name>
    <dbReference type="NCBI Taxonomy" id="2711"/>
    <lineage>
        <taxon>Eukaryota</taxon>
        <taxon>Viridiplantae</taxon>
        <taxon>Streptophyta</taxon>
        <taxon>Embryophyta</taxon>
        <taxon>Tracheophyta</taxon>
        <taxon>Spermatophyta</taxon>
        <taxon>Magnoliopsida</taxon>
        <taxon>eudicotyledons</taxon>
        <taxon>Gunneridae</taxon>
        <taxon>Pentapetalae</taxon>
        <taxon>rosids</taxon>
        <taxon>malvids</taxon>
        <taxon>Sapindales</taxon>
        <taxon>Rutaceae</taxon>
        <taxon>Aurantioideae</taxon>
        <taxon>Citrus</taxon>
    </lineage>
</organism>